<dbReference type="EMBL" id="CP019154">
    <property type="protein sequence ID" value="AUG46788.1"/>
    <property type="molecule type" value="Genomic_DNA"/>
</dbReference>
<reference evidence="2 3" key="1">
    <citation type="submission" date="2017-01" db="EMBL/GenBank/DDBJ databases">
        <title>A Red Light-Sensitive Sensory Rhodopsin I From Haloarcula taiwanensis, A New Haloarchaeon Isolated From Taiwan.</title>
        <authorList>
            <person name="Yang C.-S."/>
            <person name="Han Y.-A."/>
            <person name="Chen P.-C."/>
            <person name="Ng W.V."/>
            <person name="Chen T.-W."/>
        </authorList>
    </citation>
    <scope>NUCLEOTIDE SEQUENCE [LARGE SCALE GENOMIC DNA]</scope>
    <source>
        <strain evidence="2 3">Taiwanensis</strain>
    </source>
</reference>
<dbReference type="InterPro" id="IPR055768">
    <property type="entry name" value="DUF7344"/>
</dbReference>
<protein>
    <submittedName>
        <fullName evidence="2">Transcriptional regulator</fullName>
    </submittedName>
</protein>
<dbReference type="OrthoDB" id="21363at2157"/>
<accession>A0A2H4ZWD4</accession>
<evidence type="ECO:0000313" key="2">
    <source>
        <dbReference type="EMBL" id="AUG46788.1"/>
    </source>
</evidence>
<dbReference type="SUPFAM" id="SSF46785">
    <property type="entry name" value="Winged helix' DNA-binding domain"/>
    <property type="match status" value="1"/>
</dbReference>
<dbReference type="Proteomes" id="UP000242917">
    <property type="component" value="Chromosome I"/>
</dbReference>
<evidence type="ECO:0000259" key="1">
    <source>
        <dbReference type="Pfam" id="PF24035"/>
    </source>
</evidence>
<name>A0A2H4ZWD4_9EURY</name>
<organism evidence="2 3">
    <name type="scientific">Haloarcula taiwanensis</name>
    <dbReference type="NCBI Taxonomy" id="1932004"/>
    <lineage>
        <taxon>Archaea</taxon>
        <taxon>Methanobacteriati</taxon>
        <taxon>Methanobacteriota</taxon>
        <taxon>Stenosarchaea group</taxon>
        <taxon>Halobacteria</taxon>
        <taxon>Halobacteriales</taxon>
        <taxon>Haloarculaceae</taxon>
        <taxon>Haloarcula</taxon>
    </lineage>
</organism>
<dbReference type="Pfam" id="PF24035">
    <property type="entry name" value="DUF7344"/>
    <property type="match status" value="1"/>
</dbReference>
<dbReference type="InterPro" id="IPR036390">
    <property type="entry name" value="WH_DNA-bd_sf"/>
</dbReference>
<dbReference type="KEGG" id="hta:BVU17_04360"/>
<evidence type="ECO:0000313" key="3">
    <source>
        <dbReference type="Proteomes" id="UP000242917"/>
    </source>
</evidence>
<feature type="domain" description="DUF7344" evidence="1">
    <location>
        <begin position="23"/>
        <end position="98"/>
    </location>
</feature>
<proteinExistence type="predicted"/>
<dbReference type="Gene3D" id="1.10.10.10">
    <property type="entry name" value="Winged helix-like DNA-binding domain superfamily/Winged helix DNA-binding domain"/>
    <property type="match status" value="1"/>
</dbReference>
<gene>
    <name evidence="2" type="ORF">BVU17_04360</name>
</gene>
<dbReference type="AlphaFoldDB" id="A0A2H4ZWD4"/>
<sequence length="125" mass="13673">MDQHEQPAETPGLTSERLDTLLRALAAEPRRMIYTYLTEHDSASLAELTDVVIGWTKARGRATDACNWDDTRTSLHHRHLSVLDDAGIVSYDADQQTATLVSLPPSATEVLATIIDLDGGTDRGD</sequence>
<keyword evidence="3" id="KW-1185">Reference proteome</keyword>
<dbReference type="InterPro" id="IPR036388">
    <property type="entry name" value="WH-like_DNA-bd_sf"/>
</dbReference>